<accession>A0A7H9B4I5</accession>
<protein>
    <submittedName>
        <fullName evidence="2">Uncharacterized protein</fullName>
    </submittedName>
</protein>
<keyword evidence="3" id="KW-1185">Reference proteome</keyword>
<dbReference type="KEGG" id="zmk:HG535_0E03580"/>
<proteinExistence type="predicted"/>
<dbReference type="EMBL" id="CP058608">
    <property type="protein sequence ID" value="QLG73274.1"/>
    <property type="molecule type" value="Genomic_DNA"/>
</dbReference>
<keyword evidence="1" id="KW-1133">Transmembrane helix</keyword>
<keyword evidence="1" id="KW-0812">Transmembrane</keyword>
<sequence>MRSGLEVAWVILAVIGIADTRLWLSVEMWRTGKDIYRFLACELTKRNCMLSRRQVEPQREMKIAGVLLLLNEGLCCRETQFHSVSGTGAISYYMPLSSWCSESSRDSYFDSFVGSIEALLLGLDLTWFLSFSGRFSTDTCLQFDINSSATWQNFLSGCPRLCL</sequence>
<evidence type="ECO:0000313" key="3">
    <source>
        <dbReference type="Proteomes" id="UP000509704"/>
    </source>
</evidence>
<reference evidence="2 3" key="1">
    <citation type="submission" date="2020-07" db="EMBL/GenBank/DDBJ databases">
        <title>The yeast mating-type switching endonuclease HO is a domesticated member of an unorthodox homing genetic element family.</title>
        <authorList>
            <person name="Coughlan A.Y."/>
            <person name="Lombardi L."/>
            <person name="Braun-Galleani S."/>
            <person name="Martos A.R."/>
            <person name="Galeote V."/>
            <person name="Bigey F."/>
            <person name="Dequin S."/>
            <person name="Byrne K.P."/>
            <person name="Wolfe K.H."/>
        </authorList>
    </citation>
    <scope>NUCLEOTIDE SEQUENCE [LARGE SCALE GENOMIC DNA]</scope>
    <source>
        <strain evidence="2 3">NRRL Y-6702</strain>
    </source>
</reference>
<feature type="transmembrane region" description="Helical" evidence="1">
    <location>
        <begin position="6"/>
        <end position="24"/>
    </location>
</feature>
<dbReference type="GeneID" id="59237016"/>
<dbReference type="RefSeq" id="XP_037145001.1">
    <property type="nucleotide sequence ID" value="XM_037289106.1"/>
</dbReference>
<organism evidence="2 3">
    <name type="scientific">Zygotorulaspora mrakii</name>
    <name type="common">Zygosaccharomyces mrakii</name>
    <dbReference type="NCBI Taxonomy" id="42260"/>
    <lineage>
        <taxon>Eukaryota</taxon>
        <taxon>Fungi</taxon>
        <taxon>Dikarya</taxon>
        <taxon>Ascomycota</taxon>
        <taxon>Saccharomycotina</taxon>
        <taxon>Saccharomycetes</taxon>
        <taxon>Saccharomycetales</taxon>
        <taxon>Saccharomycetaceae</taxon>
        <taxon>Zygotorulaspora</taxon>
    </lineage>
</organism>
<dbReference type="AlphaFoldDB" id="A0A7H9B4I5"/>
<evidence type="ECO:0000256" key="1">
    <source>
        <dbReference type="SAM" id="Phobius"/>
    </source>
</evidence>
<gene>
    <name evidence="2" type="ORF">HG535_0E03580</name>
</gene>
<dbReference type="Proteomes" id="UP000509704">
    <property type="component" value="Chromosome 5"/>
</dbReference>
<keyword evidence="1" id="KW-0472">Membrane</keyword>
<name>A0A7H9B4I5_ZYGMR</name>
<evidence type="ECO:0000313" key="2">
    <source>
        <dbReference type="EMBL" id="QLG73274.1"/>
    </source>
</evidence>